<dbReference type="EMBL" id="SBJO01000005">
    <property type="protein sequence ID" value="KAF9764905.1"/>
    <property type="molecule type" value="Genomic_DNA"/>
</dbReference>
<sequence>MNINPYFYDTELQKICQKTVLESLETLLDPYRFVVYDKMVETTGNPIVFISISSDDYFTISFQSPKKYQELYNEIEPINENNYVKCIETVSNKVKKLITDQKFDVYFTLEPYSYENTFFEKKNFAKNIELIIEEFQKKLNESVGIVRYHPTELRDYITKKKLGNRAEGPTSSISFSTRNYEFLIFLDDNFKDQFSSRLTTKVQKYEEEIMKKLSNNYMERNYNSLSANKKIDIYILSIISELNKTLKVSDYWQQADFLFVLWDYLMNKKTMFEYFSVLFVNAFCDEKETVESYFKEFFKSNKKQLANIGLNINETLLTSESRESKYYFYMNVIANSDMELHKSASGFISALFSILIKDTTAISKIILSNNINVIERFNDLRKAIYQRAEEYYWNSIEEFSKYVNIYGLLENQFDITTSDAVLDFNIMLDKLFEKGHSYDLDKISVPKSYKDLIEKNYQIYGIIDTQ</sequence>
<name>A0A9P6H0X0_9MICR</name>
<organism evidence="1 2">
    <name type="scientific">Nosema granulosis</name>
    <dbReference type="NCBI Taxonomy" id="83296"/>
    <lineage>
        <taxon>Eukaryota</taxon>
        <taxon>Fungi</taxon>
        <taxon>Fungi incertae sedis</taxon>
        <taxon>Microsporidia</taxon>
        <taxon>Nosematidae</taxon>
        <taxon>Nosema</taxon>
    </lineage>
</organism>
<gene>
    <name evidence="1" type="ORF">NGRA_0162</name>
</gene>
<proteinExistence type="predicted"/>
<evidence type="ECO:0000313" key="2">
    <source>
        <dbReference type="Proteomes" id="UP000740883"/>
    </source>
</evidence>
<dbReference type="AlphaFoldDB" id="A0A9P6H0X0"/>
<reference evidence="1 2" key="1">
    <citation type="journal article" date="2020" name="Genome Biol. Evol.">
        <title>Comparative genomics of strictly vertically transmitted, feminizing microsporidia endosymbionts of amphipod crustaceans.</title>
        <authorList>
            <person name="Cormier A."/>
            <person name="Chebbi M.A."/>
            <person name="Giraud I."/>
            <person name="Wattier R."/>
            <person name="Teixeira M."/>
            <person name="Gilbert C."/>
            <person name="Rigaud T."/>
            <person name="Cordaux R."/>
        </authorList>
    </citation>
    <scope>NUCLEOTIDE SEQUENCE [LARGE SCALE GENOMIC DNA]</scope>
    <source>
        <strain evidence="1 2">Ou3-Ou53</strain>
    </source>
</reference>
<accession>A0A9P6H0X0</accession>
<keyword evidence="2" id="KW-1185">Reference proteome</keyword>
<dbReference type="Proteomes" id="UP000740883">
    <property type="component" value="Unassembled WGS sequence"/>
</dbReference>
<protein>
    <submittedName>
        <fullName evidence="1">Uncharacterized protein</fullName>
    </submittedName>
</protein>
<comment type="caution">
    <text evidence="1">The sequence shown here is derived from an EMBL/GenBank/DDBJ whole genome shotgun (WGS) entry which is preliminary data.</text>
</comment>
<evidence type="ECO:0000313" key="1">
    <source>
        <dbReference type="EMBL" id="KAF9764905.1"/>
    </source>
</evidence>